<feature type="non-terminal residue" evidence="2">
    <location>
        <position position="1"/>
    </location>
</feature>
<dbReference type="Pfam" id="PF16558">
    <property type="entry name" value="AZUL"/>
    <property type="match status" value="1"/>
</dbReference>
<protein>
    <submittedName>
        <fullName evidence="2">Ubiquitin-protein ligase, putative</fullName>
    </submittedName>
</protein>
<dbReference type="GeneID" id="14889143"/>
<dbReference type="RefSeq" id="XP_004256757.1">
    <property type="nucleotide sequence ID" value="XM_004256709.1"/>
</dbReference>
<dbReference type="GO" id="GO:0016874">
    <property type="term" value="F:ligase activity"/>
    <property type="evidence" value="ECO:0007669"/>
    <property type="project" value="UniProtKB-KW"/>
</dbReference>
<keyword evidence="3" id="KW-1185">Reference proteome</keyword>
<feature type="non-terminal residue" evidence="2">
    <location>
        <position position="99"/>
    </location>
</feature>
<feature type="domain" description="Ubiquitin-protein ligase E3A N-terminal zinc-binding" evidence="1">
    <location>
        <begin position="9"/>
        <end position="44"/>
    </location>
</feature>
<dbReference type="VEuPathDB" id="AmoebaDB:EIN_402900"/>
<proteinExistence type="predicted"/>
<accession>A0A0A1UA11</accession>
<dbReference type="InterPro" id="IPR032353">
    <property type="entry name" value="AZUL"/>
</dbReference>
<name>A0A0A1UA11_ENTIV</name>
<keyword evidence="2" id="KW-0436">Ligase</keyword>
<evidence type="ECO:0000259" key="1">
    <source>
        <dbReference type="Pfam" id="PF16558"/>
    </source>
</evidence>
<dbReference type="EMBL" id="KB206537">
    <property type="protein sequence ID" value="ELP89986.1"/>
    <property type="molecule type" value="Genomic_DNA"/>
</dbReference>
<gene>
    <name evidence="2" type="ORF">EIN_402900</name>
</gene>
<reference evidence="2 3" key="1">
    <citation type="submission" date="2012-10" db="EMBL/GenBank/DDBJ databases">
        <authorList>
            <person name="Zafar N."/>
            <person name="Inman J."/>
            <person name="Hall N."/>
            <person name="Lorenzi H."/>
            <person name="Caler E."/>
        </authorList>
    </citation>
    <scope>NUCLEOTIDE SEQUENCE [LARGE SCALE GENOMIC DNA]</scope>
    <source>
        <strain evidence="2 3">IP1</strain>
    </source>
</reference>
<evidence type="ECO:0000313" key="2">
    <source>
        <dbReference type="EMBL" id="ELP89986.1"/>
    </source>
</evidence>
<evidence type="ECO:0000313" key="3">
    <source>
        <dbReference type="Proteomes" id="UP000014680"/>
    </source>
</evidence>
<dbReference type="Gene3D" id="6.10.130.10">
    <property type="entry name" value="Ubiquitin-protein ligase E3A, N-terminal zinc-binding domain (AZUL)"/>
    <property type="match status" value="1"/>
</dbReference>
<sequence>MSLSDDDIQKRMDLLTRSIATGCGNPFCTNKLCKSNPSHEPFSSDDNTGIIVEYAIGDYHMCQPYISANDVYKLTPDFFKNERNILQYLTPFSLATSFR</sequence>
<dbReference type="KEGG" id="eiv:EIN_402900"/>
<dbReference type="InterPro" id="IPR042556">
    <property type="entry name" value="AZUL_sf"/>
</dbReference>
<dbReference type="Proteomes" id="UP000014680">
    <property type="component" value="Unassembled WGS sequence"/>
</dbReference>
<dbReference type="AlphaFoldDB" id="A0A0A1UA11"/>
<organism evidence="2 3">
    <name type="scientific">Entamoeba invadens IP1</name>
    <dbReference type="NCBI Taxonomy" id="370355"/>
    <lineage>
        <taxon>Eukaryota</taxon>
        <taxon>Amoebozoa</taxon>
        <taxon>Evosea</taxon>
        <taxon>Archamoebae</taxon>
        <taxon>Mastigamoebida</taxon>
        <taxon>Entamoebidae</taxon>
        <taxon>Entamoeba</taxon>
    </lineage>
</organism>